<feature type="domain" description="SMP-LTD" evidence="14">
    <location>
        <begin position="235"/>
        <end position="440"/>
    </location>
</feature>
<keyword evidence="3" id="KW-0597">Phosphoprotein</keyword>
<evidence type="ECO:0000313" key="15">
    <source>
        <dbReference type="EMBL" id="PGH32235.1"/>
    </source>
</evidence>
<evidence type="ECO:0000256" key="8">
    <source>
        <dbReference type="ARBA" id="ARBA00023055"/>
    </source>
</evidence>
<dbReference type="Proteomes" id="UP000226031">
    <property type="component" value="Unassembled WGS sequence"/>
</dbReference>
<dbReference type="PROSITE" id="PS51847">
    <property type="entry name" value="SMP"/>
    <property type="match status" value="1"/>
</dbReference>
<feature type="domain" description="C2" evidence="13">
    <location>
        <begin position="705"/>
        <end position="836"/>
    </location>
</feature>
<dbReference type="CDD" id="cd04044">
    <property type="entry name" value="C2A_Tricalbin-like"/>
    <property type="match status" value="1"/>
</dbReference>
<dbReference type="CDD" id="cd04045">
    <property type="entry name" value="C2C_Tricalbin-like"/>
    <property type="match status" value="1"/>
</dbReference>
<dbReference type="Pfam" id="PF25669">
    <property type="entry name" value="SMP_MUG190-like"/>
    <property type="match status" value="1"/>
</dbReference>
<evidence type="ECO:0000256" key="11">
    <source>
        <dbReference type="SAM" id="MobiDB-lite"/>
    </source>
</evidence>
<dbReference type="InterPro" id="IPR052455">
    <property type="entry name" value="Tricalbin_domain"/>
</dbReference>
<feature type="region of interest" description="Disordered" evidence="11">
    <location>
        <begin position="1265"/>
        <end position="1353"/>
    </location>
</feature>
<feature type="region of interest" description="Disordered" evidence="11">
    <location>
        <begin position="1"/>
        <end position="38"/>
    </location>
</feature>
<organism evidence="15 16">
    <name type="scientific">[Emmonsia] crescens</name>
    <dbReference type="NCBI Taxonomy" id="73230"/>
    <lineage>
        <taxon>Eukaryota</taxon>
        <taxon>Fungi</taxon>
        <taxon>Dikarya</taxon>
        <taxon>Ascomycota</taxon>
        <taxon>Pezizomycotina</taxon>
        <taxon>Eurotiomycetes</taxon>
        <taxon>Eurotiomycetidae</taxon>
        <taxon>Onygenales</taxon>
        <taxon>Ajellomycetaceae</taxon>
        <taxon>Emergomyces</taxon>
    </lineage>
</organism>
<dbReference type="GO" id="GO:0071944">
    <property type="term" value="C:cell periphery"/>
    <property type="evidence" value="ECO:0007669"/>
    <property type="project" value="UniProtKB-ARBA"/>
</dbReference>
<evidence type="ECO:0000256" key="2">
    <source>
        <dbReference type="ARBA" id="ARBA00022448"/>
    </source>
</evidence>
<feature type="region of interest" description="Disordered" evidence="11">
    <location>
        <begin position="871"/>
        <end position="950"/>
    </location>
</feature>
<name>A0A2B7ZF64_9EURO</name>
<reference evidence="15 16" key="1">
    <citation type="submission" date="2017-10" db="EMBL/GenBank/DDBJ databases">
        <title>Comparative genomics in systemic dimorphic fungi from Ajellomycetaceae.</title>
        <authorList>
            <person name="Munoz J.F."/>
            <person name="Mcewen J.G."/>
            <person name="Clay O.K."/>
            <person name="Cuomo C.A."/>
        </authorList>
    </citation>
    <scope>NUCLEOTIDE SEQUENCE [LARGE SCALE GENOMIC DNA]</scope>
    <source>
        <strain evidence="15 16">UAMH4076</strain>
    </source>
</reference>
<dbReference type="InterPro" id="IPR000008">
    <property type="entry name" value="C2_dom"/>
</dbReference>
<dbReference type="GO" id="GO:0061817">
    <property type="term" value="P:endoplasmic reticulum-plasma membrane tethering"/>
    <property type="evidence" value="ECO:0007669"/>
    <property type="project" value="InterPro"/>
</dbReference>
<dbReference type="InterPro" id="IPR037756">
    <property type="entry name" value="C2D_Tricalbin"/>
</dbReference>
<comment type="caution">
    <text evidence="15">The sequence shown here is derived from an EMBL/GenBank/DDBJ whole genome shotgun (WGS) entry which is preliminary data.</text>
</comment>
<feature type="compositionally biased region" description="Basic and acidic residues" evidence="11">
    <location>
        <begin position="1498"/>
        <end position="1508"/>
    </location>
</feature>
<dbReference type="InterPro" id="IPR037761">
    <property type="entry name" value="C2A_Tricalbin"/>
</dbReference>
<dbReference type="InterPro" id="IPR035892">
    <property type="entry name" value="C2_domain_sf"/>
</dbReference>
<evidence type="ECO:0000256" key="7">
    <source>
        <dbReference type="ARBA" id="ARBA00022989"/>
    </source>
</evidence>
<dbReference type="PRINTS" id="PR00360">
    <property type="entry name" value="C2DOMAIN"/>
</dbReference>
<keyword evidence="2" id="KW-0813">Transport</keyword>
<dbReference type="SMART" id="SM00239">
    <property type="entry name" value="C2"/>
    <property type="match status" value="5"/>
</dbReference>
<evidence type="ECO:0000313" key="16">
    <source>
        <dbReference type="Proteomes" id="UP000226031"/>
    </source>
</evidence>
<evidence type="ECO:0000256" key="10">
    <source>
        <dbReference type="ARBA" id="ARBA00023136"/>
    </source>
</evidence>
<feature type="domain" description="C2" evidence="13">
    <location>
        <begin position="1080"/>
        <end position="1198"/>
    </location>
</feature>
<dbReference type="Pfam" id="PF24920">
    <property type="entry name" value="C2_TCB1"/>
    <property type="match status" value="1"/>
</dbReference>
<dbReference type="InterPro" id="IPR031468">
    <property type="entry name" value="SMP_LBD"/>
</dbReference>
<evidence type="ECO:0000256" key="1">
    <source>
        <dbReference type="ARBA" id="ARBA00004586"/>
    </source>
</evidence>
<evidence type="ECO:0000256" key="4">
    <source>
        <dbReference type="ARBA" id="ARBA00022692"/>
    </source>
</evidence>
<dbReference type="InterPro" id="IPR017147">
    <property type="entry name" value="Tricalbin"/>
</dbReference>
<dbReference type="SUPFAM" id="SSF49562">
    <property type="entry name" value="C2 domain (Calcium/lipid-binding domain, CaLB)"/>
    <property type="match status" value="5"/>
</dbReference>
<dbReference type="GO" id="GO:0006869">
    <property type="term" value="P:lipid transport"/>
    <property type="evidence" value="ECO:0007669"/>
    <property type="project" value="UniProtKB-KW"/>
</dbReference>
<feature type="domain" description="C2" evidence="13">
    <location>
        <begin position="578"/>
        <end position="699"/>
    </location>
</feature>
<keyword evidence="4 12" id="KW-0812">Transmembrane</keyword>
<feature type="compositionally biased region" description="Basic and acidic residues" evidence="11">
    <location>
        <begin position="15"/>
        <end position="26"/>
    </location>
</feature>
<feature type="compositionally biased region" description="Polar residues" evidence="11">
    <location>
        <begin position="906"/>
        <end position="942"/>
    </location>
</feature>
<evidence type="ECO:0000259" key="14">
    <source>
        <dbReference type="PROSITE" id="PS51847"/>
    </source>
</evidence>
<evidence type="ECO:0008006" key="17">
    <source>
        <dbReference type="Google" id="ProtNLM"/>
    </source>
</evidence>
<dbReference type="EMBL" id="PDND01000099">
    <property type="protein sequence ID" value="PGH32235.1"/>
    <property type="molecule type" value="Genomic_DNA"/>
</dbReference>
<keyword evidence="9" id="KW-0446">Lipid-binding</keyword>
<gene>
    <name evidence="15" type="ORF">GX50_04966</name>
</gene>
<evidence type="ECO:0000259" key="13">
    <source>
        <dbReference type="PROSITE" id="PS50004"/>
    </source>
</evidence>
<evidence type="ECO:0000256" key="12">
    <source>
        <dbReference type="SAM" id="Phobius"/>
    </source>
</evidence>
<keyword evidence="16" id="KW-1185">Reference proteome</keyword>
<dbReference type="CDD" id="cd04040">
    <property type="entry name" value="C2D_Tricalbin-like"/>
    <property type="match status" value="1"/>
</dbReference>
<feature type="compositionally biased region" description="Acidic residues" evidence="11">
    <location>
        <begin position="871"/>
        <end position="880"/>
    </location>
</feature>
<keyword evidence="6" id="KW-0256">Endoplasmic reticulum</keyword>
<proteinExistence type="predicted"/>
<dbReference type="PROSITE" id="PS50004">
    <property type="entry name" value="C2"/>
    <property type="match status" value="4"/>
</dbReference>
<evidence type="ECO:0000256" key="3">
    <source>
        <dbReference type="ARBA" id="ARBA00022553"/>
    </source>
</evidence>
<feature type="compositionally biased region" description="Polar residues" evidence="11">
    <location>
        <begin position="1479"/>
        <end position="1497"/>
    </location>
</feature>
<evidence type="ECO:0000256" key="6">
    <source>
        <dbReference type="ARBA" id="ARBA00022824"/>
    </source>
</evidence>
<evidence type="ECO:0000256" key="5">
    <source>
        <dbReference type="ARBA" id="ARBA00022737"/>
    </source>
</evidence>
<dbReference type="STRING" id="73230.A0A2B7ZF64"/>
<keyword evidence="7 12" id="KW-1133">Transmembrane helix</keyword>
<dbReference type="PIRSF" id="PIRSF037232">
    <property type="entry name" value="Tricalbin"/>
    <property type="match status" value="1"/>
</dbReference>
<dbReference type="Pfam" id="PF00168">
    <property type="entry name" value="C2"/>
    <property type="match status" value="5"/>
</dbReference>
<dbReference type="PANTHER" id="PTHR46980:SF2">
    <property type="entry name" value="TRICALBIN-1-RELATED"/>
    <property type="match status" value="1"/>
</dbReference>
<dbReference type="InterPro" id="IPR037765">
    <property type="entry name" value="C2B_Tricalbin"/>
</dbReference>
<feature type="transmembrane region" description="Helical" evidence="12">
    <location>
        <begin position="175"/>
        <end position="208"/>
    </location>
</feature>
<dbReference type="InterPro" id="IPR056910">
    <property type="entry name" value="TCB1-3_C2"/>
</dbReference>
<feature type="domain" description="C2" evidence="13">
    <location>
        <begin position="435"/>
        <end position="555"/>
    </location>
</feature>
<dbReference type="CDD" id="cd04052">
    <property type="entry name" value="C2B_Tricalbin-like"/>
    <property type="match status" value="1"/>
</dbReference>
<keyword evidence="10 12" id="KW-0472">Membrane</keyword>
<keyword evidence="5" id="KW-0677">Repeat</keyword>
<dbReference type="InterPro" id="IPR037762">
    <property type="entry name" value="C2C_Tricalbin"/>
</dbReference>
<dbReference type="VEuPathDB" id="FungiDB:EMCG_04129"/>
<dbReference type="CDD" id="cd21678">
    <property type="entry name" value="SMP_TCB"/>
    <property type="match status" value="1"/>
</dbReference>
<dbReference type="GO" id="GO:0008289">
    <property type="term" value="F:lipid binding"/>
    <property type="evidence" value="ECO:0007669"/>
    <property type="project" value="UniProtKB-KW"/>
</dbReference>
<dbReference type="PANTHER" id="PTHR46980">
    <property type="entry name" value="TRICALBIN-1-RELATED"/>
    <property type="match status" value="1"/>
</dbReference>
<keyword evidence="8" id="KW-0445">Lipid transport</keyword>
<comment type="subcellular location">
    <subcellularLocation>
        <location evidence="1">Endoplasmic reticulum membrane</location>
    </subcellularLocation>
</comment>
<dbReference type="Gene3D" id="2.60.40.150">
    <property type="entry name" value="C2 domain"/>
    <property type="match status" value="4"/>
</dbReference>
<sequence length="1528" mass="167841">MASQQNQLPEASAETIERNMVEESKKAGIPAFQFDPDAPTSKKLEQVESVSYCSYLSFRELYSFRFRGAQTIPSDIYKEPKTKAVGVPTDIINGTTSISSKAPKIVDAGKTEEPAETNGELDEAAKWDRNRTGWAPRFHIPEDDMDEGETLLDHQTFIETKLDDKFFGDWYHNTAVIIFACLASWVIALLGGGLGWVFIVMAGCGTYYRTSIRRVRRNFRDDINREMAKNRLETDSESLEWINSFLVKFWPIYAPVLCDSIINSVDQVLSSATPAFLDNLRLKTFVLGSKPPRLEHVKTYPKTEVDTVLMDWKFSFTPNDTMDLTARQLANKINPKVVLEVRIGKALVSKGLDVIVEDFAFSGLMRVKVKLQIPFPHIERVDISFLGRPEIDYVCKPLGGDLLGFDINFIPGLESFIKDQIHGNLGPMMYEPNVFPVEIAKMLAGNPVDQAVGVVAVTLHGAHGLKNSDKFSGSVDPYAVVSINNRTPLGRTKTVHDTANPKWNETIYVIITSFTDSLTLQVYDWNEFRKDKELGAATFPLEPLEKEDEHENLTLELLSSGRQRGAIMADVRFFPVLEGRKLESGAEEPAPESNAGIARFTIEQAKDLDGTKSLIGQLNPYAVLLLNGKEVHTTNKLKRTNNPIFQNPTKEVLITDRKTARFGMLIKDDRDLASDPTLGRYQMKLNDMLKSMEKGQEWFNLAGAKTGRVKLKVEWKPVALRGIVGSGGYVPPIGVMRIHIQSAKGLRNVETMGKSDPYTRVLLSGLEKGRTVTFSNNLDPEWDEVMYIPMHSAREKLTLEVLDEEKLGKDRSLGMIELSAADYIHENDDGEYEVDDEKQQMSTGLRLGNRGHAKGVLNYTVAFYPTLNVADPEEEEEEEATREAMAGEMSMDGPRKSIESGRPSLENGTNGTRLSTDTRANGAPSINVSTSRTPSINGSQDAPKSPAVPKIRLTPQDLSQYESGLIVFKLIDGRLAHSDVQLEVLMDDHVFPSYTSPRTKSKEAVFGDVGDAFVRELEVSKITLRLVEKTDTKGEEDSDHSLAKLTGPTLPTLQQCLYKPTELTLRSQDGSTSKVTVSLKYIPVKMKLDPRESINNMGTLRVDVLDAADLPSADRNGYSDPYCKFKLNGKDVFKTKVQKKTLHPAWNEFFECSVKSRIGADMRLEVYDWDFGDKADHLGGTNIDLEHLEPFHATEVSYPLDGKSGAVRLKLLFKPVYVMRSRQGSSTFSGTFATPGKIVGAPVKGVGIVGGGVIKGASFIKNSLLRRGGSKDDDDNRSITAPEPSGSENLAIPTMEVTPSGTPQRASVLVDGAAPPLTPTPSTPQTPHSRSRSIASQFGDKIGRSGGGGKGDTGTANFTIISAAGYPSGTNVRVTVKQMTSKGAKEVHKTKAIKSAHHSGTSTATTTPTVQFDPANETFKVPNVAADAQFQLQVKDHATFGSDEVLGEALFFVDDQGSSVGKEHTIKVGSGTITLKSAFSSAETSSLRPGTSYSTAGDKQEDVDSPERKPRRSFLAKRSVSGAVPNGG</sequence>
<protein>
    <recommendedName>
        <fullName evidence="17">Transmembrane protein</fullName>
    </recommendedName>
</protein>
<accession>A0A2B7ZF64</accession>
<dbReference type="GO" id="GO:0005789">
    <property type="term" value="C:endoplasmic reticulum membrane"/>
    <property type="evidence" value="ECO:0007669"/>
    <property type="project" value="UniProtKB-SubCell"/>
</dbReference>
<feature type="region of interest" description="Disordered" evidence="11">
    <location>
        <begin position="1479"/>
        <end position="1528"/>
    </location>
</feature>
<evidence type="ECO:0000256" key="9">
    <source>
        <dbReference type="ARBA" id="ARBA00023121"/>
    </source>
</evidence>